<feature type="region of interest" description="Disordered" evidence="1">
    <location>
        <begin position="22"/>
        <end position="44"/>
    </location>
</feature>
<sequence>MAETQFSETQFLVDIELTKSQSPLGEEDWPQSLPQFNSSSRPMGQLQISDKEQLELVHWCIGNQQLYCEGPYQQFWNELKAYFLETYNRELKNPDQVLTCLAKIHQQKQAQLL</sequence>
<evidence type="ECO:0000256" key="1">
    <source>
        <dbReference type="SAM" id="MobiDB-lite"/>
    </source>
</evidence>
<dbReference type="AlphaFoldDB" id="A0A2B7WKN2"/>
<evidence type="ECO:0000313" key="2">
    <source>
        <dbReference type="EMBL" id="PGG97067.1"/>
    </source>
</evidence>
<feature type="compositionally biased region" description="Polar residues" evidence="1">
    <location>
        <begin position="32"/>
        <end position="44"/>
    </location>
</feature>
<protein>
    <submittedName>
        <fullName evidence="2">Uncharacterized protein</fullName>
    </submittedName>
</protein>
<dbReference type="Proteomes" id="UP000224634">
    <property type="component" value="Unassembled WGS sequence"/>
</dbReference>
<dbReference type="STRING" id="1447883.A0A2B7WKN2"/>
<comment type="caution">
    <text evidence="2">The sequence shown here is derived from an EMBL/GenBank/DDBJ whole genome shotgun (WGS) entry which is preliminary data.</text>
</comment>
<evidence type="ECO:0000313" key="3">
    <source>
        <dbReference type="Proteomes" id="UP000224634"/>
    </source>
</evidence>
<gene>
    <name evidence="2" type="ORF">AJ80_09747</name>
</gene>
<organism evidence="2 3">
    <name type="scientific">Polytolypa hystricis (strain UAMH7299)</name>
    <dbReference type="NCBI Taxonomy" id="1447883"/>
    <lineage>
        <taxon>Eukaryota</taxon>
        <taxon>Fungi</taxon>
        <taxon>Dikarya</taxon>
        <taxon>Ascomycota</taxon>
        <taxon>Pezizomycotina</taxon>
        <taxon>Eurotiomycetes</taxon>
        <taxon>Eurotiomycetidae</taxon>
        <taxon>Onygenales</taxon>
        <taxon>Onygenales incertae sedis</taxon>
        <taxon>Polytolypa</taxon>
    </lineage>
</organism>
<accession>A0A2B7WKN2</accession>
<reference evidence="2 3" key="1">
    <citation type="submission" date="2017-10" db="EMBL/GenBank/DDBJ databases">
        <title>Comparative genomics in systemic dimorphic fungi from Ajellomycetaceae.</title>
        <authorList>
            <person name="Munoz J.F."/>
            <person name="Mcewen J.G."/>
            <person name="Clay O.K."/>
            <person name="Cuomo C.A."/>
        </authorList>
    </citation>
    <scope>NUCLEOTIDE SEQUENCE [LARGE SCALE GENOMIC DNA]</scope>
    <source>
        <strain evidence="2 3">UAMH7299</strain>
    </source>
</reference>
<proteinExistence type="predicted"/>
<keyword evidence="3" id="KW-1185">Reference proteome</keyword>
<dbReference type="EMBL" id="PDNA01000335">
    <property type="protein sequence ID" value="PGG97067.1"/>
    <property type="molecule type" value="Genomic_DNA"/>
</dbReference>
<name>A0A2B7WKN2_POLH7</name>